<feature type="region of interest" description="Disordered" evidence="1">
    <location>
        <begin position="31"/>
        <end position="59"/>
    </location>
</feature>
<feature type="compositionally biased region" description="Polar residues" evidence="1">
    <location>
        <begin position="37"/>
        <end position="47"/>
    </location>
</feature>
<accession>A0A6L4WXN6</accession>
<dbReference type="RefSeq" id="WP_152279599.1">
    <property type="nucleotide sequence ID" value="NZ_WFKK01000006.1"/>
</dbReference>
<evidence type="ECO:0000313" key="3">
    <source>
        <dbReference type="Proteomes" id="UP000472839"/>
    </source>
</evidence>
<dbReference type="AlphaFoldDB" id="A0A6L4WXN6"/>
<protein>
    <submittedName>
        <fullName evidence="2">Uncharacterized protein</fullName>
    </submittedName>
</protein>
<dbReference type="EMBL" id="WFKK01000006">
    <property type="protein sequence ID" value="KAB7890298.1"/>
    <property type="molecule type" value="Genomic_DNA"/>
</dbReference>
<reference evidence="2 3" key="1">
    <citation type="submission" date="2019-10" db="EMBL/GenBank/DDBJ databases">
        <title>Poseidonibacter ostreae sp. nov., isolated from the gut of the Ostrea denselamellosa.</title>
        <authorList>
            <person name="Choi A."/>
        </authorList>
    </citation>
    <scope>NUCLEOTIDE SEQUENCE [LARGE SCALE GENOMIC DNA]</scope>
    <source>
        <strain evidence="2 3">SJOD-M-33</strain>
    </source>
</reference>
<sequence>MNNKQTSSEIASLASQVLRDKNSSKIAKSLAASAISQTNTTNQTGSEMETKASGVLRSDKYNDTTQALAASILSQSNKNR</sequence>
<organism evidence="2 3">
    <name type="scientific">Poseidonibacter ostreae</name>
    <dbReference type="NCBI Taxonomy" id="2654171"/>
    <lineage>
        <taxon>Bacteria</taxon>
        <taxon>Pseudomonadati</taxon>
        <taxon>Campylobacterota</taxon>
        <taxon>Epsilonproteobacteria</taxon>
        <taxon>Campylobacterales</taxon>
        <taxon>Arcobacteraceae</taxon>
        <taxon>Poseidonibacter</taxon>
    </lineage>
</organism>
<name>A0A6L4WXN6_9BACT</name>
<comment type="caution">
    <text evidence="2">The sequence shown here is derived from an EMBL/GenBank/DDBJ whole genome shotgun (WGS) entry which is preliminary data.</text>
</comment>
<proteinExistence type="predicted"/>
<evidence type="ECO:0000313" key="2">
    <source>
        <dbReference type="EMBL" id="KAB7890298.1"/>
    </source>
</evidence>
<gene>
    <name evidence="2" type="ORF">GBG19_03460</name>
</gene>
<dbReference type="Proteomes" id="UP000472839">
    <property type="component" value="Unassembled WGS sequence"/>
</dbReference>
<evidence type="ECO:0000256" key="1">
    <source>
        <dbReference type="SAM" id="MobiDB-lite"/>
    </source>
</evidence>